<feature type="compositionally biased region" description="Basic and acidic residues" evidence="1">
    <location>
        <begin position="392"/>
        <end position="403"/>
    </location>
</feature>
<dbReference type="Pfam" id="PF13100">
    <property type="entry name" value="OstA_2"/>
    <property type="match status" value="1"/>
</dbReference>
<keyword evidence="4" id="KW-1185">Reference proteome</keyword>
<dbReference type="InterPro" id="IPR005653">
    <property type="entry name" value="OstA-like_N"/>
</dbReference>
<feature type="compositionally biased region" description="Basic residues" evidence="1">
    <location>
        <begin position="404"/>
        <end position="415"/>
    </location>
</feature>
<dbReference type="Proteomes" id="UP001597118">
    <property type="component" value="Unassembled WGS sequence"/>
</dbReference>
<sequence>MKKYFVFIAFLMISVGVFGQKITRVELLQSESFVGMKRNGENANKVIKPVFQQDNSTLTCDSAYFYIEKNSFDAFGHVHINQADTINIFSDLLNYNGNTKIAILTNNVRMVDRTSVLTTNNLVYNMASKVGEYKNGGKIVNGANTLTSKSGFYFSNSSDAYFRYDVRVKTPEVLILSDTLRYNSVSKIAYFYGPTNIYSKDDTLYTENGTYNTATDQAAFGKNNLYRQNTKTLTGDSLFYDRVAGYGKAVKNIIFRDTAQKVELHGDLGYYLKKDESIEVTKNAYVVFETEKDSLSKDSTYLAADTLYSSVTTKGELYKLREKRNAANITPPPLEKELVDSLKKDVGEVQDSLSFKKDSLNQQNTLATDSLKQNLSADSVQMSTDSLSTVIAKEKPPAELSKKEQRKLKKSAKKKEKQLAVTAVAGKNETEKEKIPKKVPPGLADSLEIAALNRKLFVSDSLRKDSIQLLRADTAKVRVISAWRNVKVFKSDLQSKSDSAFFSYGDSTLRLYKAPIVWSQGSQIVADTMYMQMVKGKMDNMDMIRNAIVVSTNKDSVNFNQVAGKNMKGYFVNEKLDRIFVDGNAESIYFPEDTTNQGMIRTLAARMRINFSNDSLMSILFLRKPEMTYYPIGQLTEELKTLPNFSWKPKERPRSKEELIAKPKAVVNNKNKTPVKTKEKPQPKAAPKPQLTVPKKETDSGKSNEG</sequence>
<dbReference type="RefSeq" id="WP_379661621.1">
    <property type="nucleotide sequence ID" value="NZ_JBHUDG010000004.1"/>
</dbReference>
<feature type="compositionally biased region" description="Basic and acidic residues" evidence="1">
    <location>
        <begin position="648"/>
        <end position="661"/>
    </location>
</feature>
<dbReference type="EMBL" id="JBHUDG010000004">
    <property type="protein sequence ID" value="MFD1629240.1"/>
    <property type="molecule type" value="Genomic_DNA"/>
</dbReference>
<feature type="region of interest" description="Disordered" evidence="1">
    <location>
        <begin position="387"/>
        <end position="415"/>
    </location>
</feature>
<feature type="compositionally biased region" description="Low complexity" evidence="1">
    <location>
        <begin position="662"/>
        <end position="674"/>
    </location>
</feature>
<feature type="region of interest" description="Disordered" evidence="1">
    <location>
        <begin position="646"/>
        <end position="706"/>
    </location>
</feature>
<reference evidence="4" key="1">
    <citation type="journal article" date="2019" name="Int. J. Syst. Evol. Microbiol.">
        <title>The Global Catalogue of Microorganisms (GCM) 10K type strain sequencing project: providing services to taxonomists for standard genome sequencing and annotation.</title>
        <authorList>
            <consortium name="The Broad Institute Genomics Platform"/>
            <consortium name="The Broad Institute Genome Sequencing Center for Infectious Disease"/>
            <person name="Wu L."/>
            <person name="Ma J."/>
        </authorList>
    </citation>
    <scope>NUCLEOTIDE SEQUENCE [LARGE SCALE GENOMIC DNA]</scope>
    <source>
        <strain evidence="4">CCUG 53762</strain>
    </source>
</reference>
<gene>
    <name evidence="3" type="ORF">ACFSAH_05080</name>
</gene>
<accession>A0ABW4IAM0</accession>
<evidence type="ECO:0000313" key="4">
    <source>
        <dbReference type="Proteomes" id="UP001597118"/>
    </source>
</evidence>
<organism evidence="3 4">
    <name type="scientific">Pseudopedobacter beijingensis</name>
    <dbReference type="NCBI Taxonomy" id="1207056"/>
    <lineage>
        <taxon>Bacteria</taxon>
        <taxon>Pseudomonadati</taxon>
        <taxon>Bacteroidota</taxon>
        <taxon>Sphingobacteriia</taxon>
        <taxon>Sphingobacteriales</taxon>
        <taxon>Sphingobacteriaceae</taxon>
        <taxon>Pseudopedobacter</taxon>
    </lineage>
</organism>
<comment type="caution">
    <text evidence="3">The sequence shown here is derived from an EMBL/GenBank/DDBJ whole genome shotgun (WGS) entry which is preliminary data.</text>
</comment>
<feature type="domain" description="Organic solvent tolerance-like N-terminal" evidence="2">
    <location>
        <begin position="23"/>
        <end position="178"/>
    </location>
</feature>
<name>A0ABW4IAM0_9SPHI</name>
<evidence type="ECO:0000256" key="1">
    <source>
        <dbReference type="SAM" id="MobiDB-lite"/>
    </source>
</evidence>
<evidence type="ECO:0000259" key="2">
    <source>
        <dbReference type="Pfam" id="PF13100"/>
    </source>
</evidence>
<feature type="compositionally biased region" description="Basic and acidic residues" evidence="1">
    <location>
        <begin position="694"/>
        <end position="706"/>
    </location>
</feature>
<dbReference type="Gene3D" id="2.60.450.10">
    <property type="entry name" value="Lipopolysaccharide (LPS) transport protein A like domain"/>
    <property type="match status" value="2"/>
</dbReference>
<protein>
    <submittedName>
        <fullName evidence="3">OstA-like protein</fullName>
    </submittedName>
</protein>
<evidence type="ECO:0000313" key="3">
    <source>
        <dbReference type="EMBL" id="MFD1629240.1"/>
    </source>
</evidence>
<proteinExistence type="predicted"/>